<organism evidence="2 3">
    <name type="scientific">Eumeta variegata</name>
    <name type="common">Bagworm moth</name>
    <name type="synonym">Eumeta japonica</name>
    <dbReference type="NCBI Taxonomy" id="151549"/>
    <lineage>
        <taxon>Eukaryota</taxon>
        <taxon>Metazoa</taxon>
        <taxon>Ecdysozoa</taxon>
        <taxon>Arthropoda</taxon>
        <taxon>Hexapoda</taxon>
        <taxon>Insecta</taxon>
        <taxon>Pterygota</taxon>
        <taxon>Neoptera</taxon>
        <taxon>Endopterygota</taxon>
        <taxon>Lepidoptera</taxon>
        <taxon>Glossata</taxon>
        <taxon>Ditrysia</taxon>
        <taxon>Tineoidea</taxon>
        <taxon>Psychidae</taxon>
        <taxon>Oiketicinae</taxon>
        <taxon>Eumeta</taxon>
    </lineage>
</organism>
<feature type="chain" id="PRO_5020027112" evidence="1">
    <location>
        <begin position="23"/>
        <end position="168"/>
    </location>
</feature>
<reference evidence="2 3" key="1">
    <citation type="journal article" date="2019" name="Commun. Biol.">
        <title>The bagworm genome reveals a unique fibroin gene that provides high tensile strength.</title>
        <authorList>
            <person name="Kono N."/>
            <person name="Nakamura H."/>
            <person name="Ohtoshi R."/>
            <person name="Tomita M."/>
            <person name="Numata K."/>
            <person name="Arakawa K."/>
        </authorList>
    </citation>
    <scope>NUCLEOTIDE SEQUENCE [LARGE SCALE GENOMIC DNA]</scope>
</reference>
<comment type="caution">
    <text evidence="2">The sequence shown here is derived from an EMBL/GenBank/DDBJ whole genome shotgun (WGS) entry which is preliminary data.</text>
</comment>
<feature type="signal peptide" evidence="1">
    <location>
        <begin position="1"/>
        <end position="22"/>
    </location>
</feature>
<dbReference type="AlphaFoldDB" id="A0A4C1W974"/>
<evidence type="ECO:0000313" key="3">
    <source>
        <dbReference type="Proteomes" id="UP000299102"/>
    </source>
</evidence>
<dbReference type="EMBL" id="BGZK01000488">
    <property type="protein sequence ID" value="GBP46684.1"/>
    <property type="molecule type" value="Genomic_DNA"/>
</dbReference>
<sequence length="168" mass="19305">MLWLRLALASLWVLCVSSETAAWSWGVQGFFELESALFLNEATVRAPEAGYKLHAKLALRPYWSDKIFDEHLLELHLEKPVLMLRGAGKHPDFHVHHSRWDELHNVPFYVQWRAGVVLTVHVDARLEPDLVGYLKSLASLLQIERVEELTLSTPLALSRTEVKDMRTL</sequence>
<evidence type="ECO:0000313" key="2">
    <source>
        <dbReference type="EMBL" id="GBP46684.1"/>
    </source>
</evidence>
<evidence type="ECO:0000256" key="1">
    <source>
        <dbReference type="SAM" id="SignalP"/>
    </source>
</evidence>
<name>A0A4C1W974_EUMVA</name>
<gene>
    <name evidence="2" type="ORF">EVAR_86936_1</name>
</gene>
<protein>
    <submittedName>
        <fullName evidence="2">Uncharacterized protein</fullName>
    </submittedName>
</protein>
<proteinExistence type="predicted"/>
<dbReference type="OrthoDB" id="5865932at2759"/>
<keyword evidence="1" id="KW-0732">Signal</keyword>
<accession>A0A4C1W974</accession>
<dbReference type="Proteomes" id="UP000299102">
    <property type="component" value="Unassembled WGS sequence"/>
</dbReference>
<keyword evidence="3" id="KW-1185">Reference proteome</keyword>